<gene>
    <name evidence="1" type="ORF">KHA91_19355</name>
</gene>
<comment type="caution">
    <text evidence="1">The sequence shown here is derived from an EMBL/GenBank/DDBJ whole genome shotgun (WGS) entry which is preliminary data.</text>
</comment>
<protein>
    <submittedName>
        <fullName evidence="1">Uncharacterized protein</fullName>
    </submittedName>
</protein>
<proteinExistence type="predicted"/>
<dbReference type="AlphaFoldDB" id="A0A942URJ1"/>
<dbReference type="EMBL" id="JAGYPN010000005">
    <property type="protein sequence ID" value="MBS4224857.1"/>
    <property type="molecule type" value="Genomic_DNA"/>
</dbReference>
<evidence type="ECO:0000313" key="1">
    <source>
        <dbReference type="EMBL" id="MBS4224857.1"/>
    </source>
</evidence>
<keyword evidence="2" id="KW-1185">Reference proteome</keyword>
<dbReference type="Proteomes" id="UP000676456">
    <property type="component" value="Unassembled WGS sequence"/>
</dbReference>
<sequence length="55" mass="6219">MPEIDETLIFIKELGRLLDDYYRSPNDIKPAIVEDIMLLGSAIEPTSSLLSPQEK</sequence>
<evidence type="ECO:0000313" key="2">
    <source>
        <dbReference type="Proteomes" id="UP000676456"/>
    </source>
</evidence>
<accession>A0A942URJ1</accession>
<reference evidence="1 2" key="1">
    <citation type="submission" date="2021-05" db="EMBL/GenBank/DDBJ databases">
        <title>Novel Bacillus species.</title>
        <authorList>
            <person name="Liu G."/>
        </authorList>
    </citation>
    <scope>NUCLEOTIDE SEQUENCE [LARGE SCALE GENOMIC DNA]</scope>
    <source>
        <strain evidence="1 2">FJAT-49682</strain>
    </source>
</reference>
<organism evidence="1 2">
    <name type="scientific">Lederbergia citrea</name>
    <dbReference type="NCBI Taxonomy" id="2833581"/>
    <lineage>
        <taxon>Bacteria</taxon>
        <taxon>Bacillati</taxon>
        <taxon>Bacillota</taxon>
        <taxon>Bacilli</taxon>
        <taxon>Bacillales</taxon>
        <taxon>Bacillaceae</taxon>
        <taxon>Lederbergia</taxon>
    </lineage>
</organism>
<dbReference type="RefSeq" id="WP_213099912.1">
    <property type="nucleotide sequence ID" value="NZ_JAGYPH010000005.1"/>
</dbReference>
<name>A0A942URJ1_9BACI</name>